<dbReference type="AlphaFoldDB" id="A0A2S7F0M6"/>
<evidence type="ECO:0000259" key="1">
    <source>
        <dbReference type="Pfam" id="PF20172"/>
    </source>
</evidence>
<gene>
    <name evidence="2" type="ORF">XhyaCFBP1156_06320</name>
</gene>
<dbReference type="EMBL" id="MDEG01000003">
    <property type="protein sequence ID" value="PPU98974.1"/>
    <property type="molecule type" value="Genomic_DNA"/>
</dbReference>
<name>A0A2S7F0M6_9XANT</name>
<dbReference type="Proteomes" id="UP000238261">
    <property type="component" value="Unassembled WGS sequence"/>
</dbReference>
<feature type="domain" description="DUF6538" evidence="1">
    <location>
        <begin position="6"/>
        <end position="66"/>
    </location>
</feature>
<dbReference type="Pfam" id="PF20172">
    <property type="entry name" value="DUF6538"/>
    <property type="match status" value="1"/>
</dbReference>
<accession>A0A2S7F0M6</accession>
<organism evidence="2 3">
    <name type="scientific">Xanthomonas hyacinthi</name>
    <dbReference type="NCBI Taxonomy" id="56455"/>
    <lineage>
        <taxon>Bacteria</taxon>
        <taxon>Pseudomonadati</taxon>
        <taxon>Pseudomonadota</taxon>
        <taxon>Gammaproteobacteria</taxon>
        <taxon>Lysobacterales</taxon>
        <taxon>Lysobacteraceae</taxon>
        <taxon>Xanthomonas</taxon>
    </lineage>
</organism>
<keyword evidence="3" id="KW-1185">Reference proteome</keyword>
<dbReference type="RefSeq" id="WP_104558266.1">
    <property type="nucleotide sequence ID" value="NZ_JBHRWS010000001.1"/>
</dbReference>
<evidence type="ECO:0000313" key="3">
    <source>
        <dbReference type="Proteomes" id="UP000238261"/>
    </source>
</evidence>
<comment type="caution">
    <text evidence="2">The sequence shown here is derived from an EMBL/GenBank/DDBJ whole genome shotgun (WGS) entry which is preliminary data.</text>
</comment>
<sequence>MRLPHHLLRHPSGMWHFRLVVPADLHATFGLRIIKRSLHTRDPDQARAYAYAWGARYADLFAAARRGEAMADWLKKLTVPGLRDALHEPTSAPRQKGEPVREFTADVRRGIYKTDGTPGDAEALTAFVKAMQGHTAQVALPVALSWSNSRGHLDRG</sequence>
<protein>
    <recommendedName>
        <fullName evidence="1">DUF6538 domain-containing protein</fullName>
    </recommendedName>
</protein>
<proteinExistence type="predicted"/>
<evidence type="ECO:0000313" key="2">
    <source>
        <dbReference type="EMBL" id="PPU98974.1"/>
    </source>
</evidence>
<reference evidence="3" key="1">
    <citation type="submission" date="2016-08" db="EMBL/GenBank/DDBJ databases">
        <authorList>
            <person name="Merda D."/>
            <person name="Briand M."/>
            <person name="Taghouti G."/>
            <person name="Carrere S."/>
            <person name="Gouzy J."/>
            <person name="Portier P."/>
            <person name="Jacques M.-A."/>
            <person name="Fischer-Le Saux M."/>
        </authorList>
    </citation>
    <scope>NUCLEOTIDE SEQUENCE [LARGE SCALE GENOMIC DNA]</scope>
    <source>
        <strain evidence="3">CFBP1156</strain>
    </source>
</reference>
<dbReference type="InterPro" id="IPR046668">
    <property type="entry name" value="DUF6538"/>
</dbReference>